<comment type="caution">
    <text evidence="7">The sequence shown here is derived from an EMBL/GenBank/DDBJ whole genome shotgun (WGS) entry which is preliminary data.</text>
</comment>
<dbReference type="STRING" id="80878.RP29_06460"/>
<reference evidence="7 8" key="1">
    <citation type="submission" date="2014-12" db="EMBL/GenBank/DDBJ databases">
        <title>Isolation of bacteria from lake water.</title>
        <authorList>
            <person name="Sheng K.-Y."/>
            <person name="Chin P.-S."/>
            <person name="Chan K.-G."/>
            <person name="Tan G.S."/>
        </authorList>
    </citation>
    <scope>NUCLEOTIDE SEQUENCE [LARGE SCALE GENOMIC DNA]</scope>
    <source>
        <strain evidence="7 8">KY4</strain>
    </source>
</reference>
<evidence type="ECO:0000259" key="6">
    <source>
        <dbReference type="Pfam" id="PF13664"/>
    </source>
</evidence>
<evidence type="ECO:0000313" key="7">
    <source>
        <dbReference type="EMBL" id="KJA11353.1"/>
    </source>
</evidence>
<feature type="domain" description="TMEM205-like" evidence="6">
    <location>
        <begin position="8"/>
        <end position="107"/>
    </location>
</feature>
<feature type="transmembrane region" description="Helical" evidence="5">
    <location>
        <begin position="41"/>
        <end position="63"/>
    </location>
</feature>
<dbReference type="Pfam" id="PF13664">
    <property type="entry name" value="DUF4149"/>
    <property type="match status" value="1"/>
</dbReference>
<evidence type="ECO:0000256" key="1">
    <source>
        <dbReference type="ARBA" id="ARBA00004370"/>
    </source>
</evidence>
<proteinExistence type="predicted"/>
<organism evidence="7 8">
    <name type="scientific">Acidovorax temperans</name>
    <dbReference type="NCBI Taxonomy" id="80878"/>
    <lineage>
        <taxon>Bacteria</taxon>
        <taxon>Pseudomonadati</taxon>
        <taxon>Pseudomonadota</taxon>
        <taxon>Betaproteobacteria</taxon>
        <taxon>Burkholderiales</taxon>
        <taxon>Comamonadaceae</taxon>
        <taxon>Acidovorax</taxon>
    </lineage>
</organism>
<dbReference type="GO" id="GO:0016020">
    <property type="term" value="C:membrane"/>
    <property type="evidence" value="ECO:0007669"/>
    <property type="project" value="UniProtKB-SubCell"/>
</dbReference>
<gene>
    <name evidence="7" type="ORF">RP29_06460</name>
</gene>
<dbReference type="RefSeq" id="WP_044396855.1">
    <property type="nucleotide sequence ID" value="NZ_JXYQ01000017.1"/>
</dbReference>
<keyword evidence="4 5" id="KW-0472">Membrane</keyword>
<evidence type="ECO:0000256" key="3">
    <source>
        <dbReference type="ARBA" id="ARBA00022989"/>
    </source>
</evidence>
<dbReference type="PATRIC" id="fig|80878.5.peg.607"/>
<dbReference type="OrthoDB" id="5797290at2"/>
<feature type="transmembrane region" description="Helical" evidence="5">
    <location>
        <begin position="7"/>
        <end position="29"/>
    </location>
</feature>
<feature type="transmembrane region" description="Helical" evidence="5">
    <location>
        <begin position="109"/>
        <end position="130"/>
    </location>
</feature>
<comment type="subcellular location">
    <subcellularLocation>
        <location evidence="1">Membrane</location>
    </subcellularLocation>
</comment>
<dbReference type="InterPro" id="IPR025423">
    <property type="entry name" value="TMEM205-like"/>
</dbReference>
<keyword evidence="3 5" id="KW-1133">Transmembrane helix</keyword>
<sequence length="156" mass="16488">MTGRISFLAAALWWGSLTTVGLLVVPMLFAHLPTPAMAGTMAAKLFAAQTWVSVCCALLLLLFSRPKGAVALYPWAQAAMLFIVGGMLLALVSQYGVAPRIVARQDLRLWHTVGSVLYGLQWVCALVVLLKMRLLGTVSHDGAALPSGSPDDPAGA</sequence>
<dbReference type="Proteomes" id="UP000032566">
    <property type="component" value="Unassembled WGS sequence"/>
</dbReference>
<keyword evidence="2 5" id="KW-0812">Transmembrane</keyword>
<keyword evidence="8" id="KW-1185">Reference proteome</keyword>
<evidence type="ECO:0000256" key="5">
    <source>
        <dbReference type="SAM" id="Phobius"/>
    </source>
</evidence>
<evidence type="ECO:0000256" key="2">
    <source>
        <dbReference type="ARBA" id="ARBA00022692"/>
    </source>
</evidence>
<evidence type="ECO:0000313" key="8">
    <source>
        <dbReference type="Proteomes" id="UP000032566"/>
    </source>
</evidence>
<evidence type="ECO:0000256" key="4">
    <source>
        <dbReference type="ARBA" id="ARBA00023136"/>
    </source>
</evidence>
<name>A0A0D7KDS0_9BURK</name>
<dbReference type="EMBL" id="JXYQ01000017">
    <property type="protein sequence ID" value="KJA11353.1"/>
    <property type="molecule type" value="Genomic_DNA"/>
</dbReference>
<dbReference type="AlphaFoldDB" id="A0A0D7KDS0"/>
<protein>
    <recommendedName>
        <fullName evidence="6">TMEM205-like domain-containing protein</fullName>
    </recommendedName>
</protein>
<feature type="transmembrane region" description="Helical" evidence="5">
    <location>
        <begin position="75"/>
        <end position="97"/>
    </location>
</feature>
<accession>A0A0D7KDS0</accession>